<sequence length="1283" mass="141183">MSAEESPKLRGYRSYSNNQRNAGNSLATSLGTLFSPESIHVRICVCGDEGTGKSSLITSLVKGVFVTNKIQPILPQITIPPTIGTPENVTTTTVVDTSALPQERNNLAREIRKSNVILLVYSDHYSYERVALFWLPYFRSLGVNVPVVLCANKSDLAAGHSESQVIEEEMLPLMAEFKEIDSCIRTSAREHRNVNEAFFLCQKAVTHPIAPLFDSKESSLKPATIAALQRIFYLNDKDRDGFLSDKEIGDFQMRCFEKPLSEEDLMHIKETIQKINPHSVTPSGIDCRGFLHLNKMYAEKGRHETVWIILRAFQYTDNLSLQENFLHPRFEVPPYASAELSPEGYRFFVNLFLLSDKDNDGGLNDAELASLFAPTPGLPASWADGSFPSSTVRNEAGHVTLQGWLAQWSMTTFTSPKTTLEYLAYLGFESSDRSNPSTTAALKVTRPRKRRKRPGRVGRNVVLGHVLGAPSSGKSALLDAFLSRGFSTTYHPTIQPRTAVNTVELPGGKQCYMILDELGELEPAILENQTKLLDQCDVIVYTYDSSDPDSFAYIPALRSKYPHLEELPSVYIALKADLDRTTQRAEYQPHEYTAMLNMTGPPLHVSATWSSIQEVFVHIAEAAMEPSLAFPRSEEDVEGKWMAWGIALGAVVCAGAAAVMIWRRVTPHTTLSSTIPGAALGGGFTTIAVLPPPPPRYTVPVAYAAGASNGMAVPVVETNNVISNPEGGCPLQVGEGTYHLQDNLHLATPPPHPSEAPIMSPNPLATVPTPPTTGVKLSLVSLGSRNKTPVFSLKDGIAAPAFGDGNPALVAPVTKEGVKRRKPKNNIIKSNSSFVSRVITHEATTKRLNDRNPDGLFAFANINRAFQWLDLSSKQKDEPLSKILFTRAHMLSHDVNELTKSTSHIDVVMGSSSGDIIWYEPISQKYARINKNGVVSNSPVTHIKWIPGSENLFMAAHANGQLVVYDKEKEDALFTPELSSPSVEAIKSCGRQPLQILKSVNSRNQKTNPVALWKIANHRVCQFAFSPDQRHLAIVLEDGSLRVMDYLKEEALDIFRSYYGGLISVCWSPDGKYIVTGGQDDLVTIWSFPERKIVARCQGHNSWVSAVAFDPWRCDERTYRFGSVGDDCRLLLWDFSVGMLHRPRALQASARHRTSLLPSNSQHANRHRADSAGNRVRSDSQRTAGIDSTYDQTVLHPVEPRARTALLPPIMSKIVGDDPISWLGFQEDSIMTSSLEGHIRTWDRPREGINDNYNGYTSSPAVSASAAASGSGSGFGDSAMGSL</sequence>
<keyword evidence="2" id="KW-1185">Reference proteome</keyword>
<evidence type="ECO:0000313" key="2">
    <source>
        <dbReference type="Proteomes" id="UP001177260"/>
    </source>
</evidence>
<accession>A0ACC3B7I1</accession>
<evidence type="ECO:0000313" key="1">
    <source>
        <dbReference type="EMBL" id="KAK1146363.1"/>
    </source>
</evidence>
<gene>
    <name evidence="1" type="primary">GEM1</name>
    <name evidence="1" type="ORF">N8T08_003150</name>
</gene>
<dbReference type="EMBL" id="JAOPJF010000018">
    <property type="protein sequence ID" value="KAK1146363.1"/>
    <property type="molecule type" value="Genomic_DNA"/>
</dbReference>
<dbReference type="Proteomes" id="UP001177260">
    <property type="component" value="Unassembled WGS sequence"/>
</dbReference>
<organism evidence="1 2">
    <name type="scientific">Aspergillus melleus</name>
    <dbReference type="NCBI Taxonomy" id="138277"/>
    <lineage>
        <taxon>Eukaryota</taxon>
        <taxon>Fungi</taxon>
        <taxon>Dikarya</taxon>
        <taxon>Ascomycota</taxon>
        <taxon>Pezizomycotina</taxon>
        <taxon>Eurotiomycetes</taxon>
        <taxon>Eurotiomycetidae</taxon>
        <taxon>Eurotiales</taxon>
        <taxon>Aspergillaceae</taxon>
        <taxon>Aspergillus</taxon>
        <taxon>Aspergillus subgen. Circumdati</taxon>
    </lineage>
</organism>
<name>A0ACC3B7I1_9EURO</name>
<proteinExistence type="predicted"/>
<protein>
    <submittedName>
        <fullName evidence="1">ERMES complex Ca(2+)-binding regulatory GTPase gem1</fullName>
    </submittedName>
</protein>
<reference evidence="1 2" key="1">
    <citation type="journal article" date="2023" name="ACS Omega">
        <title>Identification of the Neoaspergillic Acid Biosynthesis Gene Cluster by Establishing an In Vitro CRISPR-Ribonucleoprotein Genetic System in Aspergillus melleus.</title>
        <authorList>
            <person name="Yuan B."/>
            <person name="Grau M.F."/>
            <person name="Murata R.M."/>
            <person name="Torok T."/>
            <person name="Venkateswaran K."/>
            <person name="Stajich J.E."/>
            <person name="Wang C.C.C."/>
        </authorList>
    </citation>
    <scope>NUCLEOTIDE SEQUENCE [LARGE SCALE GENOMIC DNA]</scope>
    <source>
        <strain evidence="1 2">IMV 1140</strain>
    </source>
</reference>
<comment type="caution">
    <text evidence="1">The sequence shown here is derived from an EMBL/GenBank/DDBJ whole genome shotgun (WGS) entry which is preliminary data.</text>
</comment>